<comment type="caution">
    <text evidence="1">The sequence shown here is derived from an EMBL/GenBank/DDBJ whole genome shotgun (WGS) entry which is preliminary data.</text>
</comment>
<evidence type="ECO:0000313" key="1">
    <source>
        <dbReference type="EMBL" id="KKP66457.1"/>
    </source>
</evidence>
<dbReference type="InterPro" id="IPR036388">
    <property type="entry name" value="WH-like_DNA-bd_sf"/>
</dbReference>
<gene>
    <name evidence="1" type="ORF">UR64_C0007G0026</name>
</gene>
<reference evidence="1 2" key="1">
    <citation type="journal article" date="2015" name="Nature">
        <title>rRNA introns, odd ribosomes, and small enigmatic genomes across a large radiation of phyla.</title>
        <authorList>
            <person name="Brown C.T."/>
            <person name="Hug L.A."/>
            <person name="Thomas B.C."/>
            <person name="Sharon I."/>
            <person name="Castelle C.J."/>
            <person name="Singh A."/>
            <person name="Wilkins M.J."/>
            <person name="Williams K.H."/>
            <person name="Banfield J.F."/>
        </authorList>
    </citation>
    <scope>NUCLEOTIDE SEQUENCE [LARGE SCALE GENOMIC DNA]</scope>
</reference>
<dbReference type="EMBL" id="LBPY01000007">
    <property type="protein sequence ID" value="KKP66457.1"/>
    <property type="molecule type" value="Genomic_DNA"/>
</dbReference>
<sequence>MNNQKDTQKTSLNSYGQENVLDVKSLHSKHIYEFANKKTEKLVTALYMVTDCMDTDDALKAKLRELGVRLLSDMYKLSTLSPQDKHLHIGASLAHVDEVLSFIEIAYTIGFISEMNTAILKKEFMILIGELENLEKKDKHFTFTLDEEMFSLPAISPRQGLGQENNVKDNNIKRTNFNIMSFTNHKPNSSYGQNLSASLPKRQVSDKKERTDKILTLIKENKNLSTGEAGVSIKDISTAFTDCSEKTIQRELNSLLAKGQIKKTGSKRWSRYQLVAN</sequence>
<evidence type="ECO:0000313" key="2">
    <source>
        <dbReference type="Proteomes" id="UP000034952"/>
    </source>
</evidence>
<accession>A0A0G0EGL4</accession>
<dbReference type="Gene3D" id="1.10.10.10">
    <property type="entry name" value="Winged helix-like DNA-binding domain superfamily/Winged helix DNA-binding domain"/>
    <property type="match status" value="1"/>
</dbReference>
<name>A0A0G0EGL4_9BACT</name>
<protein>
    <recommendedName>
        <fullName evidence="3">HTH deoR-type domain-containing protein</fullName>
    </recommendedName>
</protein>
<proteinExistence type="predicted"/>
<dbReference type="Proteomes" id="UP000034952">
    <property type="component" value="Unassembled WGS sequence"/>
</dbReference>
<dbReference type="AlphaFoldDB" id="A0A0G0EGL4"/>
<evidence type="ECO:0008006" key="3">
    <source>
        <dbReference type="Google" id="ProtNLM"/>
    </source>
</evidence>
<organism evidence="1 2">
    <name type="scientific">Candidatus Nomurabacteria bacterium GW2011_GWE1_35_16</name>
    <dbReference type="NCBI Taxonomy" id="1618761"/>
    <lineage>
        <taxon>Bacteria</taxon>
        <taxon>Candidatus Nomuraibacteriota</taxon>
    </lineage>
</organism>